<dbReference type="PANTHER" id="PTHR36102:SF4">
    <property type="entry name" value="YDR124W-LIKE HELICAL BUNDLE DOMAIN-CONTAINING PROTEIN"/>
    <property type="match status" value="1"/>
</dbReference>
<comment type="caution">
    <text evidence="3">The sequence shown here is derived from an EMBL/GenBank/DDBJ whole genome shotgun (WGS) entry which is preliminary data.</text>
</comment>
<feature type="region of interest" description="Disordered" evidence="1">
    <location>
        <begin position="303"/>
        <end position="414"/>
    </location>
</feature>
<dbReference type="InterPro" id="IPR021264">
    <property type="entry name" value="AFUB_079030/YDR124W-like"/>
</dbReference>
<dbReference type="Pfam" id="PF11001">
    <property type="entry name" value="AFUB_07903_YDR124W_hel"/>
    <property type="match status" value="1"/>
</dbReference>
<reference evidence="3" key="1">
    <citation type="submission" date="2021-12" db="EMBL/GenBank/DDBJ databases">
        <title>Convergent genome expansion in fungi linked to evolution of root-endophyte symbiosis.</title>
        <authorList>
            <consortium name="DOE Joint Genome Institute"/>
            <person name="Ke Y.-H."/>
            <person name="Bonito G."/>
            <person name="Liao H.-L."/>
            <person name="Looney B."/>
            <person name="Rojas-Flechas A."/>
            <person name="Nash J."/>
            <person name="Hameed K."/>
            <person name="Schadt C."/>
            <person name="Martin F."/>
            <person name="Crous P.W."/>
            <person name="Miettinen O."/>
            <person name="Magnuson J.K."/>
            <person name="Labbe J."/>
            <person name="Jacobson D."/>
            <person name="Doktycz M.J."/>
            <person name="Veneault-Fourrey C."/>
            <person name="Kuo A."/>
            <person name="Mondo S."/>
            <person name="Calhoun S."/>
            <person name="Riley R."/>
            <person name="Ohm R."/>
            <person name="LaButti K."/>
            <person name="Andreopoulos B."/>
            <person name="Pangilinan J."/>
            <person name="Nolan M."/>
            <person name="Tritt A."/>
            <person name="Clum A."/>
            <person name="Lipzen A."/>
            <person name="Daum C."/>
            <person name="Barry K."/>
            <person name="Grigoriev I.V."/>
            <person name="Vilgalys R."/>
        </authorList>
    </citation>
    <scope>NUCLEOTIDE SEQUENCE</scope>
    <source>
        <strain evidence="3">PMI_201</strain>
    </source>
</reference>
<keyword evidence="4" id="KW-1185">Reference proteome</keyword>
<proteinExistence type="predicted"/>
<feature type="region of interest" description="Disordered" evidence="1">
    <location>
        <begin position="180"/>
        <end position="208"/>
    </location>
</feature>
<dbReference type="PANTHER" id="PTHR36102">
    <property type="entry name" value="CHROMOSOME 10, WHOLE GENOME SHOTGUN SEQUENCE"/>
    <property type="match status" value="1"/>
</dbReference>
<feature type="compositionally biased region" description="Low complexity" evidence="1">
    <location>
        <begin position="320"/>
        <end position="329"/>
    </location>
</feature>
<sequence length="457" mass="50511">MIYSNHDGQIAFESSPSISESGRMLFTPDLTERFAQLVSLRSSSIPILPASNVPLNPERNQRIPVYPNAAERTQRRMAWNPMSGDSTPLIQCNWQLGQNRRQRRPGRRRDTGLSYSSAVTDMGCDGLALPPSGCVIRVDDVRRLKKYYEKAFEAFQQLNCRVIAKAFIKLVEPRKQVNYPYNGRRSPSGNGSERRADPELTKPPWWPEGVKHKEPDHLLKGERITLLVHILRKLGDSHDITADKLRDAGQDVRRSISPPERLHILDEVYSVRHMEERYLRGEISGDVLIPIAQVHLTGSELDETEAAGTADSQGQVEEASWGTGSFTSSGGNGQETTGRGSRSDTRTPDSQASYGSHPSQSLSLTLPNSPCNSSTPASSFDSSLAYSPREYTSRATSSMMSQEPSNPTMGITRRPQRSCVSNYLTQPILAPGSGPATTNVLWGSPLHASAPPFHLPY</sequence>
<accession>A0AAD4KQ47</accession>
<feature type="compositionally biased region" description="Polar residues" evidence="1">
    <location>
        <begin position="393"/>
        <end position="409"/>
    </location>
</feature>
<organism evidence="3 4">
    <name type="scientific">Talaromyces proteolyticus</name>
    <dbReference type="NCBI Taxonomy" id="1131652"/>
    <lineage>
        <taxon>Eukaryota</taxon>
        <taxon>Fungi</taxon>
        <taxon>Dikarya</taxon>
        <taxon>Ascomycota</taxon>
        <taxon>Pezizomycotina</taxon>
        <taxon>Eurotiomycetes</taxon>
        <taxon>Eurotiomycetidae</taxon>
        <taxon>Eurotiales</taxon>
        <taxon>Trichocomaceae</taxon>
        <taxon>Talaromyces</taxon>
        <taxon>Talaromyces sect. Bacilispori</taxon>
    </lineage>
</organism>
<feature type="domain" description="Subtelomeric hrmA-associated cluster protein AFUB-079030/YDR124W-like helical bundle" evidence="2">
    <location>
        <begin position="138"/>
        <end position="274"/>
    </location>
</feature>
<evidence type="ECO:0000313" key="3">
    <source>
        <dbReference type="EMBL" id="KAH8694128.1"/>
    </source>
</evidence>
<dbReference type="GeneID" id="70241893"/>
<feature type="compositionally biased region" description="Polar residues" evidence="1">
    <location>
        <begin position="348"/>
        <end position="385"/>
    </location>
</feature>
<evidence type="ECO:0000256" key="1">
    <source>
        <dbReference type="SAM" id="MobiDB-lite"/>
    </source>
</evidence>
<name>A0AAD4KQ47_9EURO</name>
<protein>
    <recommendedName>
        <fullName evidence="2">Subtelomeric hrmA-associated cluster protein AFUB-079030/YDR124W-like helical bundle domain-containing protein</fullName>
    </recommendedName>
</protein>
<dbReference type="RefSeq" id="XP_046069798.1">
    <property type="nucleotide sequence ID" value="XM_046211606.1"/>
</dbReference>
<gene>
    <name evidence="3" type="ORF">BGW36DRAFT_300225</name>
</gene>
<dbReference type="AlphaFoldDB" id="A0AAD4KQ47"/>
<dbReference type="EMBL" id="JAJTJA010000009">
    <property type="protein sequence ID" value="KAH8694128.1"/>
    <property type="molecule type" value="Genomic_DNA"/>
</dbReference>
<evidence type="ECO:0000313" key="4">
    <source>
        <dbReference type="Proteomes" id="UP001201262"/>
    </source>
</evidence>
<dbReference type="Proteomes" id="UP001201262">
    <property type="component" value="Unassembled WGS sequence"/>
</dbReference>
<evidence type="ECO:0000259" key="2">
    <source>
        <dbReference type="Pfam" id="PF11001"/>
    </source>
</evidence>
<dbReference type="InterPro" id="IPR047092">
    <property type="entry name" value="AFUB_07903/YDR124W-like_hel"/>
</dbReference>